<name>A0A6A6RHB3_9PLEO</name>
<feature type="compositionally biased region" description="Basic and acidic residues" evidence="1">
    <location>
        <begin position="65"/>
        <end position="76"/>
    </location>
</feature>
<evidence type="ECO:0000313" key="3">
    <source>
        <dbReference type="Proteomes" id="UP000799753"/>
    </source>
</evidence>
<proteinExistence type="predicted"/>
<feature type="region of interest" description="Disordered" evidence="1">
    <location>
        <begin position="1"/>
        <end position="51"/>
    </location>
</feature>
<dbReference type="AlphaFoldDB" id="A0A6A6RHB3"/>
<organism evidence="2 3">
    <name type="scientific">Massarina eburnea CBS 473.64</name>
    <dbReference type="NCBI Taxonomy" id="1395130"/>
    <lineage>
        <taxon>Eukaryota</taxon>
        <taxon>Fungi</taxon>
        <taxon>Dikarya</taxon>
        <taxon>Ascomycota</taxon>
        <taxon>Pezizomycotina</taxon>
        <taxon>Dothideomycetes</taxon>
        <taxon>Pleosporomycetidae</taxon>
        <taxon>Pleosporales</taxon>
        <taxon>Massarineae</taxon>
        <taxon>Massarinaceae</taxon>
        <taxon>Massarina</taxon>
    </lineage>
</organism>
<evidence type="ECO:0000256" key="1">
    <source>
        <dbReference type="SAM" id="MobiDB-lite"/>
    </source>
</evidence>
<reference evidence="2" key="1">
    <citation type="journal article" date="2020" name="Stud. Mycol.">
        <title>101 Dothideomycetes genomes: a test case for predicting lifestyles and emergence of pathogens.</title>
        <authorList>
            <person name="Haridas S."/>
            <person name="Albert R."/>
            <person name="Binder M."/>
            <person name="Bloem J."/>
            <person name="Labutti K."/>
            <person name="Salamov A."/>
            <person name="Andreopoulos B."/>
            <person name="Baker S."/>
            <person name="Barry K."/>
            <person name="Bills G."/>
            <person name="Bluhm B."/>
            <person name="Cannon C."/>
            <person name="Castanera R."/>
            <person name="Culley D."/>
            <person name="Daum C."/>
            <person name="Ezra D."/>
            <person name="Gonzalez J."/>
            <person name="Henrissat B."/>
            <person name="Kuo A."/>
            <person name="Liang C."/>
            <person name="Lipzen A."/>
            <person name="Lutzoni F."/>
            <person name="Magnuson J."/>
            <person name="Mondo S."/>
            <person name="Nolan M."/>
            <person name="Ohm R."/>
            <person name="Pangilinan J."/>
            <person name="Park H.-J."/>
            <person name="Ramirez L."/>
            <person name="Alfaro M."/>
            <person name="Sun H."/>
            <person name="Tritt A."/>
            <person name="Yoshinaga Y."/>
            <person name="Zwiers L.-H."/>
            <person name="Turgeon B."/>
            <person name="Goodwin S."/>
            <person name="Spatafora J."/>
            <person name="Crous P."/>
            <person name="Grigoriev I."/>
        </authorList>
    </citation>
    <scope>NUCLEOTIDE SEQUENCE</scope>
    <source>
        <strain evidence="2">CBS 473.64</strain>
    </source>
</reference>
<dbReference type="EMBL" id="MU006817">
    <property type="protein sequence ID" value="KAF2634602.1"/>
    <property type="molecule type" value="Genomic_DNA"/>
</dbReference>
<evidence type="ECO:0000313" key="2">
    <source>
        <dbReference type="EMBL" id="KAF2634602.1"/>
    </source>
</evidence>
<feature type="compositionally biased region" description="Polar residues" evidence="1">
    <location>
        <begin position="14"/>
        <end position="28"/>
    </location>
</feature>
<dbReference type="Proteomes" id="UP000799753">
    <property type="component" value="Unassembled WGS sequence"/>
</dbReference>
<sequence length="85" mass="9024">MAAPDPPQPRCGGQSIQNPSGSGTQNSPRHPPLRDQPASPPSGTAILSHKNGHVVQLSPAMAHWLGEKQNEGHWNAEARSQSSFI</sequence>
<keyword evidence="3" id="KW-1185">Reference proteome</keyword>
<gene>
    <name evidence="2" type="ORF">P280DRAFT_523902</name>
</gene>
<feature type="region of interest" description="Disordered" evidence="1">
    <location>
        <begin position="64"/>
        <end position="85"/>
    </location>
</feature>
<protein>
    <submittedName>
        <fullName evidence="2">Uncharacterized protein</fullName>
    </submittedName>
</protein>
<accession>A0A6A6RHB3</accession>